<evidence type="ECO:0000256" key="3">
    <source>
        <dbReference type="ARBA" id="ARBA00022737"/>
    </source>
</evidence>
<evidence type="ECO:0000259" key="8">
    <source>
        <dbReference type="PROSITE" id="PS50118"/>
    </source>
</evidence>
<dbReference type="Pfam" id="PF00505">
    <property type="entry name" value="HMG_box"/>
    <property type="match status" value="1"/>
</dbReference>
<accession>A0A267F0B1</accession>
<dbReference type="SUPFAM" id="SSF47095">
    <property type="entry name" value="HMG-box"/>
    <property type="match status" value="2"/>
</dbReference>
<feature type="DNA-binding region" description="HMG box" evidence="6">
    <location>
        <begin position="97"/>
        <end position="158"/>
    </location>
</feature>
<dbReference type="AlphaFoldDB" id="A0A267F0B1"/>
<evidence type="ECO:0000313" key="9">
    <source>
        <dbReference type="EMBL" id="PAA67181.1"/>
    </source>
</evidence>
<dbReference type="PRINTS" id="PR00886">
    <property type="entry name" value="HIGHMOBLTY12"/>
</dbReference>
<name>A0A267F0B1_9PLAT</name>
<comment type="subcellular location">
    <subcellularLocation>
        <location evidence="1">Nucleus</location>
    </subcellularLocation>
</comment>
<dbReference type="CDD" id="cd21978">
    <property type="entry name" value="HMG-box_HMGB_rpt1"/>
    <property type="match status" value="1"/>
</dbReference>
<proteinExistence type="inferred from homology"/>
<evidence type="ECO:0000256" key="1">
    <source>
        <dbReference type="ARBA" id="ARBA00004123"/>
    </source>
</evidence>
<keyword evidence="3" id="KW-0677">Repeat</keyword>
<gene>
    <name evidence="9" type="ORF">BOX15_Mlig030660g1</name>
</gene>
<feature type="domain" description="HMG box" evidence="8">
    <location>
        <begin position="97"/>
        <end position="158"/>
    </location>
</feature>
<dbReference type="Pfam" id="PF09011">
    <property type="entry name" value="HMG_box_2"/>
    <property type="match status" value="1"/>
</dbReference>
<protein>
    <recommendedName>
        <fullName evidence="8">HMG box domain-containing protein</fullName>
    </recommendedName>
</protein>
<evidence type="ECO:0000256" key="2">
    <source>
        <dbReference type="ARBA" id="ARBA00008774"/>
    </source>
</evidence>
<keyword evidence="10" id="KW-1185">Reference proteome</keyword>
<dbReference type="PROSITE" id="PS50118">
    <property type="entry name" value="HMG_BOX_2"/>
    <property type="match status" value="2"/>
</dbReference>
<evidence type="ECO:0000256" key="6">
    <source>
        <dbReference type="PROSITE-ProRule" id="PRU00267"/>
    </source>
</evidence>
<feature type="DNA-binding region" description="HMG box" evidence="6">
    <location>
        <begin position="8"/>
        <end position="78"/>
    </location>
</feature>
<evidence type="ECO:0000256" key="7">
    <source>
        <dbReference type="SAM" id="MobiDB-lite"/>
    </source>
</evidence>
<dbReference type="GO" id="GO:0005634">
    <property type="term" value="C:nucleus"/>
    <property type="evidence" value="ECO:0007669"/>
    <property type="project" value="UniProtKB-SubCell"/>
</dbReference>
<feature type="region of interest" description="Disordered" evidence="7">
    <location>
        <begin position="51"/>
        <end position="98"/>
    </location>
</feature>
<keyword evidence="4 6" id="KW-0238">DNA-binding</keyword>
<dbReference type="Gene3D" id="1.10.30.10">
    <property type="entry name" value="High mobility group box domain"/>
    <property type="match status" value="2"/>
</dbReference>
<dbReference type="STRING" id="282301.A0A267F0B1"/>
<keyword evidence="5 6" id="KW-0539">Nucleus</keyword>
<dbReference type="FunFam" id="1.10.30.10:FF:000006">
    <property type="entry name" value="High mobility group protein B1"/>
    <property type="match status" value="1"/>
</dbReference>
<dbReference type="PANTHER" id="PTHR48112:SF32">
    <property type="entry name" value="HIGH MOBILITY GROUP PROTEIN B3"/>
    <property type="match status" value="1"/>
</dbReference>
<dbReference type="Proteomes" id="UP000215902">
    <property type="component" value="Unassembled WGS sequence"/>
</dbReference>
<evidence type="ECO:0000256" key="5">
    <source>
        <dbReference type="ARBA" id="ARBA00023242"/>
    </source>
</evidence>
<dbReference type="EMBL" id="NIVC01001503">
    <property type="protein sequence ID" value="PAA67181.1"/>
    <property type="molecule type" value="Genomic_DNA"/>
</dbReference>
<reference evidence="9 10" key="1">
    <citation type="submission" date="2017-06" db="EMBL/GenBank/DDBJ databases">
        <title>A platform for efficient transgenesis in Macrostomum lignano, a flatworm model organism for stem cell research.</title>
        <authorList>
            <person name="Berezikov E."/>
        </authorList>
    </citation>
    <scope>NUCLEOTIDE SEQUENCE [LARGE SCALE GENOMIC DNA]</scope>
    <source>
        <strain evidence="9">DV1</strain>
        <tissue evidence="9">Whole organism</tissue>
    </source>
</reference>
<comment type="similarity">
    <text evidence="2">Belongs to the HMGB family.</text>
</comment>
<evidence type="ECO:0000256" key="4">
    <source>
        <dbReference type="ARBA" id="ARBA00023125"/>
    </source>
</evidence>
<dbReference type="SMART" id="SM00398">
    <property type="entry name" value="HMG"/>
    <property type="match status" value="2"/>
</dbReference>
<dbReference type="InterPro" id="IPR036910">
    <property type="entry name" value="HMG_box_dom_sf"/>
</dbReference>
<dbReference type="InterPro" id="IPR050342">
    <property type="entry name" value="HMGB"/>
</dbReference>
<feature type="domain" description="HMG box" evidence="8">
    <location>
        <begin position="8"/>
        <end position="78"/>
    </location>
</feature>
<dbReference type="GO" id="GO:0003677">
    <property type="term" value="F:DNA binding"/>
    <property type="evidence" value="ECO:0007669"/>
    <property type="project" value="UniProtKB-UniRule"/>
</dbReference>
<feature type="compositionally biased region" description="Basic and acidic residues" evidence="7">
    <location>
        <begin position="51"/>
        <end position="75"/>
    </location>
</feature>
<comment type="caution">
    <text evidence="9">The sequence shown here is derived from an EMBL/GenBank/DDBJ whole genome shotgun (WGS) entry which is preliminary data.</text>
</comment>
<evidence type="ECO:0000313" key="10">
    <source>
        <dbReference type="Proteomes" id="UP000215902"/>
    </source>
</evidence>
<organism evidence="9 10">
    <name type="scientific">Macrostomum lignano</name>
    <dbReference type="NCBI Taxonomy" id="282301"/>
    <lineage>
        <taxon>Eukaryota</taxon>
        <taxon>Metazoa</taxon>
        <taxon>Spiralia</taxon>
        <taxon>Lophotrochozoa</taxon>
        <taxon>Platyhelminthes</taxon>
        <taxon>Rhabditophora</taxon>
        <taxon>Macrostomorpha</taxon>
        <taxon>Macrostomida</taxon>
        <taxon>Macrostomidae</taxon>
        <taxon>Macrostomum</taxon>
    </lineage>
</organism>
<dbReference type="PANTHER" id="PTHR48112">
    <property type="entry name" value="HIGH MOBILITY GROUP PROTEIN DSP1"/>
    <property type="match status" value="1"/>
</dbReference>
<sequence length="158" mass="18846">MVKDKMRPKGPMSAYACFVQVIREEHKKKHPEESVVFAEFSKKCAEKWKTMNPKEKKRFEDMASRDKERYNREMDDYVPADGSKGKKRKKPKDPNMPKRALTAFFLFSDEHRQKIRDEHPDWRVSEVAKELGRMWEACTDRPKYERPLFAISSAMKTR</sequence>
<dbReference type="InterPro" id="IPR009071">
    <property type="entry name" value="HMG_box_dom"/>
</dbReference>
<dbReference type="OrthoDB" id="1919336at2759"/>